<dbReference type="KEGG" id="lgi:LOTGIDRAFT_165490"/>
<name>V3ZWD7_LOTGI</name>
<keyword evidence="2" id="KW-1185">Reference proteome</keyword>
<proteinExistence type="predicted"/>
<accession>V3ZWD7</accession>
<dbReference type="OrthoDB" id="6427852at2759"/>
<protein>
    <submittedName>
        <fullName evidence="1">Uncharacterized protein</fullName>
    </submittedName>
</protein>
<dbReference type="CTD" id="20240092"/>
<dbReference type="GeneID" id="20240092"/>
<sequence>MSWKSTSTAKYWWIGKPLYTAQLEEGLGCHIPEQFGGVLARNQLQTLKPTHYPMAYVVNTDDEDQPGKHWTVFVCEENHKDFADFAQRQGPVRHNSQWIQGLQSVVCGHYCLFYLCHRFHVPTSKALSVFKSNLTENDRLVHAWTHDHFPCLRFEDGQTCRRFMDVNTL</sequence>
<evidence type="ECO:0000313" key="2">
    <source>
        <dbReference type="Proteomes" id="UP000030746"/>
    </source>
</evidence>
<dbReference type="AlphaFoldDB" id="V3ZWD7"/>
<evidence type="ECO:0000313" key="1">
    <source>
        <dbReference type="EMBL" id="ESO88702.1"/>
    </source>
</evidence>
<dbReference type="HOGENOM" id="CLU_1429519_0_0_1"/>
<dbReference type="EMBL" id="KB202656">
    <property type="protein sequence ID" value="ESO88702.1"/>
    <property type="molecule type" value="Genomic_DNA"/>
</dbReference>
<dbReference type="Proteomes" id="UP000030746">
    <property type="component" value="Unassembled WGS sequence"/>
</dbReference>
<dbReference type="RefSeq" id="XP_009060750.1">
    <property type="nucleotide sequence ID" value="XM_009062502.1"/>
</dbReference>
<gene>
    <name evidence="1" type="ORF">LOTGIDRAFT_165490</name>
</gene>
<organism evidence="1 2">
    <name type="scientific">Lottia gigantea</name>
    <name type="common">Giant owl limpet</name>
    <dbReference type="NCBI Taxonomy" id="225164"/>
    <lineage>
        <taxon>Eukaryota</taxon>
        <taxon>Metazoa</taxon>
        <taxon>Spiralia</taxon>
        <taxon>Lophotrochozoa</taxon>
        <taxon>Mollusca</taxon>
        <taxon>Gastropoda</taxon>
        <taxon>Patellogastropoda</taxon>
        <taxon>Lottioidea</taxon>
        <taxon>Lottiidae</taxon>
        <taxon>Lottia</taxon>
    </lineage>
</organism>
<dbReference type="Gene3D" id="3.40.395.10">
    <property type="entry name" value="Adenoviral Proteinase, Chain A"/>
    <property type="match status" value="1"/>
</dbReference>
<reference evidence="1 2" key="1">
    <citation type="journal article" date="2013" name="Nature">
        <title>Insights into bilaterian evolution from three spiralian genomes.</title>
        <authorList>
            <person name="Simakov O."/>
            <person name="Marletaz F."/>
            <person name="Cho S.J."/>
            <person name="Edsinger-Gonzales E."/>
            <person name="Havlak P."/>
            <person name="Hellsten U."/>
            <person name="Kuo D.H."/>
            <person name="Larsson T."/>
            <person name="Lv J."/>
            <person name="Arendt D."/>
            <person name="Savage R."/>
            <person name="Osoegawa K."/>
            <person name="de Jong P."/>
            <person name="Grimwood J."/>
            <person name="Chapman J.A."/>
            <person name="Shapiro H."/>
            <person name="Aerts A."/>
            <person name="Otillar R.P."/>
            <person name="Terry A.Y."/>
            <person name="Boore J.L."/>
            <person name="Grigoriev I.V."/>
            <person name="Lindberg D.R."/>
            <person name="Seaver E.C."/>
            <person name="Weisblat D.A."/>
            <person name="Putnam N.H."/>
            <person name="Rokhsar D.S."/>
        </authorList>
    </citation>
    <scope>NUCLEOTIDE SEQUENCE [LARGE SCALE GENOMIC DNA]</scope>
</reference>